<dbReference type="RefSeq" id="WP_084179689.1">
    <property type="nucleotide sequence ID" value="NZ_PKUS01000002.1"/>
</dbReference>
<evidence type="ECO:0000313" key="2">
    <source>
        <dbReference type="Proteomes" id="UP000235005"/>
    </source>
</evidence>
<dbReference type="EMBL" id="PKUS01000002">
    <property type="protein sequence ID" value="PLW70113.1"/>
    <property type="molecule type" value="Genomic_DNA"/>
</dbReference>
<dbReference type="InterPro" id="IPR036866">
    <property type="entry name" value="RibonucZ/Hydroxyglut_hydro"/>
</dbReference>
<sequence>MLIKWMAGALCAVLVAFLLLLAWSLNSYAPLPVDPAWRPLPATGAAEAEVTVRFTGTTTLLISDGETAWMIDGWFSRPGPLQLALGKIAPDMDAITFGLAANEVDALAAVIPMHSHFDHAMDAPEVARRTGAVLMGSPATANIGRGWGLPEDQIRVLQNREPVKLGSFRITPVESRHFQFPDPAIRERALGEPEISEPLVPPVAAFDYRLGKAYVLHVAHPAGNFVVVGSAGFLKDALLGFPADTIFLGLGGLGSQTGQYRHDYWQETVVATGAQRIIPVHMDSLTGPIEGPFLGPARMMAFMAKDAGLTLPFLSSKLEQDPALRIRTLPRYREVILYP</sequence>
<reference evidence="1 2" key="1">
    <citation type="submission" date="2018-01" db="EMBL/GenBank/DDBJ databases">
        <title>The draft genome sequence of Halioglobus lutimaris HF004.</title>
        <authorList>
            <person name="Du Z.-J."/>
            <person name="Shi M.-J."/>
        </authorList>
    </citation>
    <scope>NUCLEOTIDE SEQUENCE [LARGE SCALE GENOMIC DNA]</scope>
    <source>
        <strain evidence="1 2">HF004</strain>
    </source>
</reference>
<comment type="caution">
    <text evidence="1">The sequence shown here is derived from an EMBL/GenBank/DDBJ whole genome shotgun (WGS) entry which is preliminary data.</text>
</comment>
<organism evidence="1 2">
    <name type="scientific">Pseudohalioglobus lutimaris</name>
    <dbReference type="NCBI Taxonomy" id="1737061"/>
    <lineage>
        <taxon>Bacteria</taxon>
        <taxon>Pseudomonadati</taxon>
        <taxon>Pseudomonadota</taxon>
        <taxon>Gammaproteobacteria</taxon>
        <taxon>Cellvibrionales</taxon>
        <taxon>Halieaceae</taxon>
        <taxon>Pseudohalioglobus</taxon>
    </lineage>
</organism>
<keyword evidence="1" id="KW-0378">Hydrolase</keyword>
<accession>A0A2N5X6J2</accession>
<dbReference type="PANTHER" id="PTHR43546">
    <property type="entry name" value="UPF0173 METAL-DEPENDENT HYDROLASE MJ1163-RELATED"/>
    <property type="match status" value="1"/>
</dbReference>
<dbReference type="InterPro" id="IPR050114">
    <property type="entry name" value="UPF0173_UPF0282_UlaG_hydrolase"/>
</dbReference>
<gene>
    <name evidence="1" type="ORF">C0039_02575</name>
</gene>
<dbReference type="Proteomes" id="UP000235005">
    <property type="component" value="Unassembled WGS sequence"/>
</dbReference>
<name>A0A2N5X6J2_9GAMM</name>
<dbReference type="AlphaFoldDB" id="A0A2N5X6J2"/>
<keyword evidence="2" id="KW-1185">Reference proteome</keyword>
<dbReference type="OrthoDB" id="9789133at2"/>
<dbReference type="PANTHER" id="PTHR43546:SF3">
    <property type="entry name" value="UPF0173 METAL-DEPENDENT HYDROLASE MJ1163"/>
    <property type="match status" value="1"/>
</dbReference>
<dbReference type="SUPFAM" id="SSF56281">
    <property type="entry name" value="Metallo-hydrolase/oxidoreductase"/>
    <property type="match status" value="1"/>
</dbReference>
<dbReference type="Gene3D" id="3.60.15.10">
    <property type="entry name" value="Ribonuclease Z/Hydroxyacylglutathione hydrolase-like"/>
    <property type="match status" value="1"/>
</dbReference>
<proteinExistence type="predicted"/>
<protein>
    <submittedName>
        <fullName evidence="1">MBL fold metallo-hydrolase</fullName>
    </submittedName>
</protein>
<dbReference type="GO" id="GO:0016787">
    <property type="term" value="F:hydrolase activity"/>
    <property type="evidence" value="ECO:0007669"/>
    <property type="project" value="UniProtKB-KW"/>
</dbReference>
<evidence type="ECO:0000313" key="1">
    <source>
        <dbReference type="EMBL" id="PLW70113.1"/>
    </source>
</evidence>